<evidence type="ECO:0000313" key="1">
    <source>
        <dbReference type="EMBL" id="NNH71190.1"/>
    </source>
</evidence>
<organism evidence="1 2">
    <name type="scientific">Nocardia uniformis</name>
    <dbReference type="NCBI Taxonomy" id="53432"/>
    <lineage>
        <taxon>Bacteria</taxon>
        <taxon>Bacillati</taxon>
        <taxon>Actinomycetota</taxon>
        <taxon>Actinomycetes</taxon>
        <taxon>Mycobacteriales</taxon>
        <taxon>Nocardiaceae</taxon>
        <taxon>Nocardia</taxon>
    </lineage>
</organism>
<dbReference type="EMBL" id="JABELX010000005">
    <property type="protein sequence ID" value="NNH71190.1"/>
    <property type="molecule type" value="Genomic_DNA"/>
</dbReference>
<name>A0A849C415_9NOCA</name>
<dbReference type="Pfam" id="PF10604">
    <property type="entry name" value="Polyketide_cyc2"/>
    <property type="match status" value="1"/>
</dbReference>
<proteinExistence type="predicted"/>
<evidence type="ECO:0000313" key="2">
    <source>
        <dbReference type="Proteomes" id="UP000586827"/>
    </source>
</evidence>
<dbReference type="SUPFAM" id="SSF55961">
    <property type="entry name" value="Bet v1-like"/>
    <property type="match status" value="1"/>
</dbReference>
<dbReference type="RefSeq" id="WP_067524373.1">
    <property type="nucleotide sequence ID" value="NZ_JABELX010000005.1"/>
</dbReference>
<gene>
    <name evidence="1" type="ORF">HLB23_15165</name>
</gene>
<protein>
    <submittedName>
        <fullName evidence="1">SRPBCC family protein</fullName>
    </submittedName>
</protein>
<sequence>MALASASKEIAATPDKVWAILADPSRNAEWNTMHTKWKDEPPTQVSQGSTMNEILSIMGMPNTITWTVTEYDAPKTFTISGVGMANAKVTFTLSVQAHDAGSVTRIDAEFISQMMVGAIGKAIERTALKELDASLERLAALVA</sequence>
<dbReference type="Proteomes" id="UP000586827">
    <property type="component" value="Unassembled WGS sequence"/>
</dbReference>
<accession>A0A849C415</accession>
<reference evidence="1 2" key="1">
    <citation type="submission" date="2020-05" db="EMBL/GenBank/DDBJ databases">
        <title>MicrobeNet Type strains.</title>
        <authorList>
            <person name="Nicholson A.C."/>
        </authorList>
    </citation>
    <scope>NUCLEOTIDE SEQUENCE [LARGE SCALE GENOMIC DNA]</scope>
    <source>
        <strain evidence="1 2">JCM 3224</strain>
    </source>
</reference>
<dbReference type="InterPro" id="IPR023393">
    <property type="entry name" value="START-like_dom_sf"/>
</dbReference>
<dbReference type="InterPro" id="IPR019587">
    <property type="entry name" value="Polyketide_cyclase/dehydratase"/>
</dbReference>
<dbReference type="CDD" id="cd07812">
    <property type="entry name" value="SRPBCC"/>
    <property type="match status" value="1"/>
</dbReference>
<comment type="caution">
    <text evidence="1">The sequence shown here is derived from an EMBL/GenBank/DDBJ whole genome shotgun (WGS) entry which is preliminary data.</text>
</comment>
<dbReference type="AlphaFoldDB" id="A0A849C415"/>
<dbReference type="Gene3D" id="3.30.530.20">
    <property type="match status" value="1"/>
</dbReference>
<keyword evidence="2" id="KW-1185">Reference proteome</keyword>